<accession>A0A8J2LEM3</accession>
<feature type="transmembrane region" description="Helical" evidence="1">
    <location>
        <begin position="173"/>
        <end position="191"/>
    </location>
</feature>
<protein>
    <recommendedName>
        <fullName evidence="4">Gustatory receptor</fullName>
    </recommendedName>
</protein>
<feature type="transmembrane region" description="Helical" evidence="1">
    <location>
        <begin position="92"/>
        <end position="122"/>
    </location>
</feature>
<proteinExistence type="predicted"/>
<keyword evidence="3" id="KW-1185">Reference proteome</keyword>
<gene>
    <name evidence="2" type="ORF">AFUS01_LOCUS41216</name>
</gene>
<organism evidence="2 3">
    <name type="scientific">Allacma fusca</name>
    <dbReference type="NCBI Taxonomy" id="39272"/>
    <lineage>
        <taxon>Eukaryota</taxon>
        <taxon>Metazoa</taxon>
        <taxon>Ecdysozoa</taxon>
        <taxon>Arthropoda</taxon>
        <taxon>Hexapoda</taxon>
        <taxon>Collembola</taxon>
        <taxon>Symphypleona</taxon>
        <taxon>Sminthuridae</taxon>
        <taxon>Allacma</taxon>
    </lineage>
</organism>
<reference evidence="2" key="1">
    <citation type="submission" date="2021-06" db="EMBL/GenBank/DDBJ databases">
        <authorList>
            <person name="Hodson N. C."/>
            <person name="Mongue J. A."/>
            <person name="Jaron S. K."/>
        </authorList>
    </citation>
    <scope>NUCLEOTIDE SEQUENCE</scope>
</reference>
<dbReference type="EMBL" id="CAJVCH010560660">
    <property type="protein sequence ID" value="CAG7831474.1"/>
    <property type="molecule type" value="Genomic_DNA"/>
</dbReference>
<comment type="caution">
    <text evidence="2">The sequence shown here is derived from an EMBL/GenBank/DDBJ whole genome shotgun (WGS) entry which is preliminary data.</text>
</comment>
<evidence type="ECO:0008006" key="4">
    <source>
        <dbReference type="Google" id="ProtNLM"/>
    </source>
</evidence>
<name>A0A8J2LEM3_9HEXA</name>
<keyword evidence="1" id="KW-1133">Transmembrane helix</keyword>
<feature type="transmembrane region" description="Helical" evidence="1">
    <location>
        <begin position="197"/>
        <end position="216"/>
    </location>
</feature>
<dbReference type="Proteomes" id="UP000708208">
    <property type="component" value="Unassembled WGS sequence"/>
</dbReference>
<sequence>MYSTGMTLLCNMNALVVAKSWGLLHIFFLNVQSLALEVNINMKPYKSHLTKVVRLSALMYALGSIARASGGFKHPTTPDFLISLFELPPSLPLRILSGCFHLVVNFFLYYFGHFCATTALFYSMVMVEILKTLDTSSERSSGNADGLAERELRSRYIRLSLLQNTFNEIFSSWLYYFELCVIMLLANHLFHSVVYRTLRSIVVVTLCSLQAFYLFWGLGEMHEKSVGVLDSWQNCKGSPSFEKFRRACRPLTAKLKDFGFVDKFFLVTLGSVVIDTSADLILTYRYE</sequence>
<evidence type="ECO:0000313" key="3">
    <source>
        <dbReference type="Proteomes" id="UP000708208"/>
    </source>
</evidence>
<evidence type="ECO:0000313" key="2">
    <source>
        <dbReference type="EMBL" id="CAG7831474.1"/>
    </source>
</evidence>
<keyword evidence="1" id="KW-0472">Membrane</keyword>
<dbReference type="AlphaFoldDB" id="A0A8J2LEM3"/>
<evidence type="ECO:0000256" key="1">
    <source>
        <dbReference type="SAM" id="Phobius"/>
    </source>
</evidence>
<keyword evidence="1" id="KW-0812">Transmembrane</keyword>